<feature type="chain" id="PRO_5047121979" description="Lipoprotein" evidence="1">
    <location>
        <begin position="24"/>
        <end position="336"/>
    </location>
</feature>
<dbReference type="PROSITE" id="PS51257">
    <property type="entry name" value="PROKAR_LIPOPROTEIN"/>
    <property type="match status" value="1"/>
</dbReference>
<gene>
    <name evidence="2" type="ORF">AMOR_56630</name>
</gene>
<evidence type="ECO:0000313" key="2">
    <source>
        <dbReference type="EMBL" id="BDG06667.1"/>
    </source>
</evidence>
<protein>
    <recommendedName>
        <fullName evidence="4">Lipoprotein</fullName>
    </recommendedName>
</protein>
<dbReference type="Proteomes" id="UP001162891">
    <property type="component" value="Chromosome"/>
</dbReference>
<evidence type="ECO:0000256" key="1">
    <source>
        <dbReference type="SAM" id="SignalP"/>
    </source>
</evidence>
<feature type="signal peptide" evidence="1">
    <location>
        <begin position="1"/>
        <end position="23"/>
    </location>
</feature>
<organism evidence="2 3">
    <name type="scientific">Anaeromyxobacter oryzae</name>
    <dbReference type="NCBI Taxonomy" id="2918170"/>
    <lineage>
        <taxon>Bacteria</taxon>
        <taxon>Pseudomonadati</taxon>
        <taxon>Myxococcota</taxon>
        <taxon>Myxococcia</taxon>
        <taxon>Myxococcales</taxon>
        <taxon>Cystobacterineae</taxon>
        <taxon>Anaeromyxobacteraceae</taxon>
        <taxon>Anaeromyxobacter</taxon>
    </lineage>
</organism>
<name>A0ABM7X4D9_9BACT</name>
<reference evidence="3" key="1">
    <citation type="journal article" date="2022" name="Int. J. Syst. Evol. Microbiol.">
        <title>Anaeromyxobacter oryzae sp. nov., Anaeromyxobacter diazotrophicus sp. nov. and Anaeromyxobacter paludicola sp. nov., isolated from paddy soils.</title>
        <authorList>
            <person name="Itoh H."/>
            <person name="Xu Z."/>
            <person name="Mise K."/>
            <person name="Masuda Y."/>
            <person name="Ushijima N."/>
            <person name="Hayakawa C."/>
            <person name="Shiratori Y."/>
            <person name="Senoo K."/>
        </authorList>
    </citation>
    <scope>NUCLEOTIDE SEQUENCE [LARGE SCALE GENOMIC DNA]</scope>
    <source>
        <strain evidence="3">Red232</strain>
    </source>
</reference>
<sequence>MSNRIHVYAVVAATVLLAACAPANTPEDGMPAQGLITAAATDSNGIMTNGIMTNGIMTNGIMTNGIMTNGIMTNGIMTNGIMTNGIMTNGIMTNGLAPGYEGTNGLAANGLTPEGLDTDTFHGWFVQNTSYSDMVMRYVVKCALPLDATLSYETDGASYAWPGGLGLAPRWAAGEAIGADEQELVSACLAAHTNGLGRHVTISVRGYKADGTTIEVTPEEDAGWRFHEACFMGNLFDGAGVGIGLEPDSLQSDVTTPRGCAAEFGIPGDCSPMVHVGMCSDLCTLGEDGKTYTSCTVNGRAYRAIQVFLQDPDVYRCGDGTCQFTESADTCPADCQ</sequence>
<keyword evidence="1" id="KW-0732">Signal</keyword>
<keyword evidence="3" id="KW-1185">Reference proteome</keyword>
<evidence type="ECO:0000313" key="3">
    <source>
        <dbReference type="Proteomes" id="UP001162891"/>
    </source>
</evidence>
<evidence type="ECO:0008006" key="4">
    <source>
        <dbReference type="Google" id="ProtNLM"/>
    </source>
</evidence>
<accession>A0ABM7X4D9</accession>
<proteinExistence type="predicted"/>
<dbReference type="EMBL" id="AP025591">
    <property type="protein sequence ID" value="BDG06667.1"/>
    <property type="molecule type" value="Genomic_DNA"/>
</dbReference>
<dbReference type="RefSeq" id="WP_248357147.1">
    <property type="nucleotide sequence ID" value="NZ_AP025591.1"/>
</dbReference>